<evidence type="ECO:0000256" key="1">
    <source>
        <dbReference type="SAM" id="SignalP"/>
    </source>
</evidence>
<organism evidence="2 3">
    <name type="scientific">Magnetofaba australis IT-1</name>
    <dbReference type="NCBI Taxonomy" id="1434232"/>
    <lineage>
        <taxon>Bacteria</taxon>
        <taxon>Pseudomonadati</taxon>
        <taxon>Pseudomonadota</taxon>
        <taxon>Magnetococcia</taxon>
        <taxon>Magnetococcales</taxon>
        <taxon>Magnetococcaceae</taxon>
        <taxon>Magnetofaba</taxon>
    </lineage>
</organism>
<dbReference type="STRING" id="1434232.MAIT1_00309"/>
<dbReference type="Pfam" id="PF12974">
    <property type="entry name" value="Phosphonate-bd"/>
    <property type="match status" value="1"/>
</dbReference>
<dbReference type="Proteomes" id="UP000194003">
    <property type="component" value="Unassembled WGS sequence"/>
</dbReference>
<gene>
    <name evidence="2" type="ORF">MAIT1_00309</name>
</gene>
<keyword evidence="3" id="KW-1185">Reference proteome</keyword>
<sequence>MFSSPSRKVRVALLGLCMALLLASAGAHAAPVGFSFGVVPQFEPRKLANIWLPILRRLEARTGFAFHLDGAARIPEFEQDFMRGDFDFAYMNPYHALLAIRANQYKPLARDYARQLYGVLVVKKGSPITELSQLQGKRLAFPSPNALGASLLMRTELIREHGLDFKPIYVKTHSSVYLHVLLGRADAGGGVMSTLQRQKPQVRDNLRVLYRTRSVNPHPIMAHNRISEPVRQAVQRALLAMGEDEKDRKLLSRAPILQIGPATLSDYAPLGDWGLESFYERPF</sequence>
<dbReference type="Gene3D" id="3.40.190.10">
    <property type="entry name" value="Periplasmic binding protein-like II"/>
    <property type="match status" value="2"/>
</dbReference>
<dbReference type="RefSeq" id="WP_085440547.1">
    <property type="nucleotide sequence ID" value="NZ_LVJN01000015.1"/>
</dbReference>
<keyword evidence="1" id="KW-0732">Signal</keyword>
<name>A0A1Y2K7V0_9PROT</name>
<dbReference type="OrthoDB" id="5343002at2"/>
<dbReference type="EMBL" id="LVJN01000015">
    <property type="protein sequence ID" value="OSM06820.1"/>
    <property type="molecule type" value="Genomic_DNA"/>
</dbReference>
<proteinExistence type="predicted"/>
<evidence type="ECO:0000313" key="2">
    <source>
        <dbReference type="EMBL" id="OSM06820.1"/>
    </source>
</evidence>
<dbReference type="PANTHER" id="PTHR35841">
    <property type="entry name" value="PHOSPHONATES-BINDING PERIPLASMIC PROTEIN"/>
    <property type="match status" value="1"/>
</dbReference>
<comment type="caution">
    <text evidence="2">The sequence shown here is derived from an EMBL/GenBank/DDBJ whole genome shotgun (WGS) entry which is preliminary data.</text>
</comment>
<protein>
    <submittedName>
        <fullName evidence="2">Putative ABC-type phosphate/phosphonate transport system</fullName>
    </submittedName>
</protein>
<dbReference type="PANTHER" id="PTHR35841:SF1">
    <property type="entry name" value="PHOSPHONATES-BINDING PERIPLASMIC PROTEIN"/>
    <property type="match status" value="1"/>
</dbReference>
<dbReference type="AlphaFoldDB" id="A0A1Y2K7V0"/>
<reference evidence="2 3" key="1">
    <citation type="journal article" date="2016" name="BMC Genomics">
        <title>Combined genomic and structural analyses of a cultured magnetotactic bacterium reveals its niche adaptation to a dynamic environment.</title>
        <authorList>
            <person name="Araujo A.C."/>
            <person name="Morillo V."/>
            <person name="Cypriano J."/>
            <person name="Teixeira L.C."/>
            <person name="Leao P."/>
            <person name="Lyra S."/>
            <person name="Almeida L.G."/>
            <person name="Bazylinski D.A."/>
            <person name="Vasconcellos A.T."/>
            <person name="Abreu F."/>
            <person name="Lins U."/>
        </authorList>
    </citation>
    <scope>NUCLEOTIDE SEQUENCE [LARGE SCALE GENOMIC DNA]</scope>
    <source>
        <strain evidence="2 3">IT-1</strain>
    </source>
</reference>
<dbReference type="SUPFAM" id="SSF53850">
    <property type="entry name" value="Periplasmic binding protein-like II"/>
    <property type="match status" value="1"/>
</dbReference>
<accession>A0A1Y2K7V0</accession>
<feature type="signal peptide" evidence="1">
    <location>
        <begin position="1"/>
        <end position="29"/>
    </location>
</feature>
<feature type="chain" id="PRO_5012372800" evidence="1">
    <location>
        <begin position="30"/>
        <end position="283"/>
    </location>
</feature>
<evidence type="ECO:0000313" key="3">
    <source>
        <dbReference type="Proteomes" id="UP000194003"/>
    </source>
</evidence>